<evidence type="ECO:0000313" key="2">
    <source>
        <dbReference type="Proteomes" id="UP000547458"/>
    </source>
</evidence>
<accession>A0A846RT21</accession>
<sequence>MSADSGPCRLIRFRTSMCKPARAGYSSDISMLNRSYYDHRPHRGADCSGQHAEDSSHCRCSWASRYASFHVKRRDPVRTPRANRHARNFIAKMRAAASHMYSPVRPRSQNRGQLRAGIHPADTTGIGVSRETPHSSRLRHAHACSLSKLRALIAGREGFSSVSCQSRMFAGERHVTAPGHPFHVKLTCSNATLAEPV</sequence>
<dbReference type="AlphaFoldDB" id="A0A846RT21"/>
<gene>
    <name evidence="1" type="ORF">BJ994_003275</name>
</gene>
<proteinExistence type="predicted"/>
<evidence type="ECO:0000313" key="1">
    <source>
        <dbReference type="EMBL" id="NJC24199.1"/>
    </source>
</evidence>
<organism evidence="1 2">
    <name type="scientific">Arthrobacter pigmenti</name>
    <dbReference type="NCBI Taxonomy" id="271432"/>
    <lineage>
        <taxon>Bacteria</taxon>
        <taxon>Bacillati</taxon>
        <taxon>Actinomycetota</taxon>
        <taxon>Actinomycetes</taxon>
        <taxon>Micrococcales</taxon>
        <taxon>Micrococcaceae</taxon>
        <taxon>Arthrobacter</taxon>
    </lineage>
</organism>
<reference evidence="1 2" key="1">
    <citation type="submission" date="2020-03" db="EMBL/GenBank/DDBJ databases">
        <title>Sequencing the genomes of 1000 actinobacteria strains.</title>
        <authorList>
            <person name="Klenk H.-P."/>
        </authorList>
    </citation>
    <scope>NUCLEOTIDE SEQUENCE [LARGE SCALE GENOMIC DNA]</scope>
    <source>
        <strain evidence="1 2">DSM 16403</strain>
    </source>
</reference>
<keyword evidence="2" id="KW-1185">Reference proteome</keyword>
<dbReference type="Proteomes" id="UP000547458">
    <property type="component" value="Unassembled WGS sequence"/>
</dbReference>
<comment type="caution">
    <text evidence="1">The sequence shown here is derived from an EMBL/GenBank/DDBJ whole genome shotgun (WGS) entry which is preliminary data.</text>
</comment>
<protein>
    <submittedName>
        <fullName evidence="1">Uncharacterized protein</fullName>
    </submittedName>
</protein>
<dbReference type="EMBL" id="JAATJL010000001">
    <property type="protein sequence ID" value="NJC24199.1"/>
    <property type="molecule type" value="Genomic_DNA"/>
</dbReference>
<name>A0A846RT21_9MICC</name>